<evidence type="ECO:0000256" key="5">
    <source>
        <dbReference type="ARBA" id="ARBA00023237"/>
    </source>
</evidence>
<evidence type="ECO:0000256" key="7">
    <source>
        <dbReference type="ARBA" id="ARBA00023306"/>
    </source>
</evidence>
<evidence type="ECO:0000256" key="6">
    <source>
        <dbReference type="ARBA" id="ARBA00023288"/>
    </source>
</evidence>
<dbReference type="EMBL" id="VLLN01000009">
    <property type="protein sequence ID" value="TWJ19409.1"/>
    <property type="molecule type" value="Genomic_DNA"/>
</dbReference>
<keyword evidence="2 8" id="KW-0732">Signal</keyword>
<keyword evidence="7" id="KW-0131">Cell cycle</keyword>
<evidence type="ECO:0000313" key="12">
    <source>
        <dbReference type="EMBL" id="TWJ19409.1"/>
    </source>
</evidence>
<dbReference type="HAMAP" id="MF_02204">
    <property type="entry name" value="Pal"/>
    <property type="match status" value="1"/>
</dbReference>
<dbReference type="NCBIfam" id="TIGR02802">
    <property type="entry name" value="Pal_lipo"/>
    <property type="match status" value="1"/>
</dbReference>
<keyword evidence="3 8" id="KW-0472">Membrane</keyword>
<evidence type="ECO:0000256" key="3">
    <source>
        <dbReference type="ARBA" id="ARBA00023136"/>
    </source>
</evidence>
<dbReference type="AlphaFoldDB" id="A0A562VNC7"/>
<dbReference type="InterPro" id="IPR050330">
    <property type="entry name" value="Bact_OuterMem_StrucFunc"/>
</dbReference>
<keyword evidence="4 8" id="KW-0564">Palmitate</keyword>
<protein>
    <recommendedName>
        <fullName evidence="8">Peptidoglycan-associated lipoprotein</fullName>
        <shortName evidence="8">PAL</shortName>
    </recommendedName>
</protein>
<dbReference type="Gene3D" id="3.30.1330.60">
    <property type="entry name" value="OmpA-like domain"/>
    <property type="match status" value="1"/>
</dbReference>
<keyword evidence="6 8" id="KW-0449">Lipoprotein</keyword>
<dbReference type="PROSITE" id="PS51123">
    <property type="entry name" value="OMPA_2"/>
    <property type="match status" value="1"/>
</dbReference>
<dbReference type="InterPro" id="IPR014169">
    <property type="entry name" value="Pal_lipo_C"/>
</dbReference>
<evidence type="ECO:0000259" key="11">
    <source>
        <dbReference type="PROSITE" id="PS51123"/>
    </source>
</evidence>
<dbReference type="CDD" id="cd07185">
    <property type="entry name" value="OmpA_C-like"/>
    <property type="match status" value="1"/>
</dbReference>
<keyword evidence="5 8" id="KW-0998">Cell outer membrane</keyword>
<evidence type="ECO:0000256" key="9">
    <source>
        <dbReference type="SAM" id="MobiDB-lite"/>
    </source>
</evidence>
<dbReference type="SUPFAM" id="SSF103088">
    <property type="entry name" value="OmpA-like"/>
    <property type="match status" value="1"/>
</dbReference>
<feature type="region of interest" description="Disordered" evidence="9">
    <location>
        <begin position="45"/>
        <end position="65"/>
    </location>
</feature>
<feature type="domain" description="OmpA-like" evidence="11">
    <location>
        <begin position="78"/>
        <end position="194"/>
    </location>
</feature>
<name>A0A562VNC7_9BACT</name>
<dbReference type="PROSITE" id="PS51257">
    <property type="entry name" value="PROKAR_LIPOPROTEIN"/>
    <property type="match status" value="1"/>
</dbReference>
<comment type="similarity">
    <text evidence="8">Belongs to the Pal lipoprotein family.</text>
</comment>
<evidence type="ECO:0000256" key="8">
    <source>
        <dbReference type="HAMAP-Rule" id="MF_02204"/>
    </source>
</evidence>
<evidence type="ECO:0000256" key="2">
    <source>
        <dbReference type="ARBA" id="ARBA00022729"/>
    </source>
</evidence>
<dbReference type="InterPro" id="IPR006664">
    <property type="entry name" value="OMP_bac"/>
</dbReference>
<dbReference type="InterPro" id="IPR039001">
    <property type="entry name" value="Pal"/>
</dbReference>
<gene>
    <name evidence="8" type="primary">pal</name>
    <name evidence="12" type="ORF">JN12_01825</name>
</gene>
<evidence type="ECO:0000256" key="1">
    <source>
        <dbReference type="ARBA" id="ARBA00022618"/>
    </source>
</evidence>
<accession>A0A562VNC7</accession>
<comment type="caution">
    <text evidence="12">The sequence shown here is derived from an EMBL/GenBank/DDBJ whole genome shotgun (WGS) entry which is preliminary data.</text>
</comment>
<organism evidence="12 13">
    <name type="scientific">Geobacter argillaceus</name>
    <dbReference type="NCBI Taxonomy" id="345631"/>
    <lineage>
        <taxon>Bacteria</taxon>
        <taxon>Pseudomonadati</taxon>
        <taxon>Thermodesulfobacteriota</taxon>
        <taxon>Desulfuromonadia</taxon>
        <taxon>Geobacterales</taxon>
        <taxon>Geobacteraceae</taxon>
        <taxon>Geobacter</taxon>
    </lineage>
</organism>
<feature type="signal peptide" evidence="10">
    <location>
        <begin position="1"/>
        <end position="18"/>
    </location>
</feature>
<dbReference type="InterPro" id="IPR036737">
    <property type="entry name" value="OmpA-like_sf"/>
</dbReference>
<evidence type="ECO:0000256" key="10">
    <source>
        <dbReference type="SAM" id="SignalP"/>
    </source>
</evidence>
<dbReference type="Proteomes" id="UP000319449">
    <property type="component" value="Unassembled WGS sequence"/>
</dbReference>
<dbReference type="InterPro" id="IPR006665">
    <property type="entry name" value="OmpA-like"/>
</dbReference>
<dbReference type="RefSeq" id="WP_145021555.1">
    <property type="nucleotide sequence ID" value="NZ_VLLN01000009.1"/>
</dbReference>
<dbReference type="GO" id="GO:0009279">
    <property type="term" value="C:cell outer membrane"/>
    <property type="evidence" value="ECO:0007669"/>
    <property type="project" value="UniProtKB-SubCell"/>
</dbReference>
<sequence length="194" mass="20741">MKRVVLSILALTCATMVAGGCAKQELVKKDDQLAPAATATTPAKAAAVTPAQSAQQNPSSQQAAAKQVVTDNAKQAKASDQLTASLNQIYFAFDSNALSDEARATLAKNAAFLKQNKATTVRIEGNCDERGSDEYNLALGEKRAQAARQYLITLGTAANRLSVISYGKEKPADQGHSEEAWAKNRRDEFVLVQR</sequence>
<evidence type="ECO:0000313" key="13">
    <source>
        <dbReference type="Proteomes" id="UP000319449"/>
    </source>
</evidence>
<comment type="subcellular location">
    <subcellularLocation>
        <location evidence="8">Cell outer membrane</location>
        <topology evidence="8">Lipid-anchor</topology>
    </subcellularLocation>
</comment>
<proteinExistence type="inferred from homology"/>
<dbReference type="PANTHER" id="PTHR30329">
    <property type="entry name" value="STATOR ELEMENT OF FLAGELLAR MOTOR COMPLEX"/>
    <property type="match status" value="1"/>
</dbReference>
<reference evidence="12 13" key="1">
    <citation type="submission" date="2019-07" db="EMBL/GenBank/DDBJ databases">
        <title>Genomic Encyclopedia of Archaeal and Bacterial Type Strains, Phase II (KMG-II): from individual species to whole genera.</title>
        <authorList>
            <person name="Goeker M."/>
        </authorList>
    </citation>
    <scope>NUCLEOTIDE SEQUENCE [LARGE SCALE GENOMIC DNA]</scope>
    <source>
        <strain evidence="12 13">ATCC BAA-1139</strain>
    </source>
</reference>
<keyword evidence="1" id="KW-0132">Cell division</keyword>
<dbReference type="GO" id="GO:0051301">
    <property type="term" value="P:cell division"/>
    <property type="evidence" value="ECO:0007669"/>
    <property type="project" value="UniProtKB-KW"/>
</dbReference>
<feature type="chain" id="PRO_5021717735" description="Peptidoglycan-associated lipoprotein" evidence="10">
    <location>
        <begin position="19"/>
        <end position="194"/>
    </location>
</feature>
<dbReference type="Pfam" id="PF00691">
    <property type="entry name" value="OmpA"/>
    <property type="match status" value="1"/>
</dbReference>
<dbReference type="PANTHER" id="PTHR30329:SF21">
    <property type="entry name" value="LIPOPROTEIN YIAD-RELATED"/>
    <property type="match status" value="1"/>
</dbReference>
<dbReference type="OrthoDB" id="9809164at2"/>
<keyword evidence="13" id="KW-1185">Reference proteome</keyword>
<dbReference type="PRINTS" id="PR01021">
    <property type="entry name" value="OMPADOMAIN"/>
</dbReference>
<evidence type="ECO:0000256" key="4">
    <source>
        <dbReference type="ARBA" id="ARBA00023139"/>
    </source>
</evidence>